<name>A0A1B0D5N2_PHLPP</name>
<dbReference type="EMBL" id="AJVK01025451">
    <property type="status" value="NOT_ANNOTATED_CDS"/>
    <property type="molecule type" value="Genomic_DNA"/>
</dbReference>
<dbReference type="EnsemblMetazoa" id="PPAI002789-RA">
    <property type="protein sequence ID" value="PPAI002789-PA"/>
    <property type="gene ID" value="PPAI002789"/>
</dbReference>
<evidence type="ECO:0000313" key="2">
    <source>
        <dbReference type="Proteomes" id="UP000092462"/>
    </source>
</evidence>
<dbReference type="AlphaFoldDB" id="A0A1B0D5N2"/>
<evidence type="ECO:0000313" key="1">
    <source>
        <dbReference type="EnsemblMetazoa" id="PPAI002789-PA"/>
    </source>
</evidence>
<organism evidence="1 2">
    <name type="scientific">Phlebotomus papatasi</name>
    <name type="common">Sandfly</name>
    <dbReference type="NCBI Taxonomy" id="29031"/>
    <lineage>
        <taxon>Eukaryota</taxon>
        <taxon>Metazoa</taxon>
        <taxon>Ecdysozoa</taxon>
        <taxon>Arthropoda</taxon>
        <taxon>Hexapoda</taxon>
        <taxon>Insecta</taxon>
        <taxon>Pterygota</taxon>
        <taxon>Neoptera</taxon>
        <taxon>Endopterygota</taxon>
        <taxon>Diptera</taxon>
        <taxon>Nematocera</taxon>
        <taxon>Psychodoidea</taxon>
        <taxon>Psychodidae</taxon>
        <taxon>Phlebotomus</taxon>
        <taxon>Phlebotomus</taxon>
    </lineage>
</organism>
<reference evidence="1" key="1">
    <citation type="submission" date="2022-08" db="UniProtKB">
        <authorList>
            <consortium name="EnsemblMetazoa"/>
        </authorList>
    </citation>
    <scope>IDENTIFICATION</scope>
    <source>
        <strain evidence="1">Israel</strain>
    </source>
</reference>
<accession>A0A1B0D5N2</accession>
<proteinExistence type="predicted"/>
<protein>
    <submittedName>
        <fullName evidence="1">Uncharacterized protein</fullName>
    </submittedName>
</protein>
<sequence>MSESEVSEVLQTFLDTLNYKQKAYWKVLEEEIGGEIPARLKYILHKFDYTTIGGWTLFELCSDITMMEIDINETIKDGDPELTYEVESP</sequence>
<keyword evidence="2" id="KW-1185">Reference proteome</keyword>
<dbReference type="Proteomes" id="UP000092462">
    <property type="component" value="Unassembled WGS sequence"/>
</dbReference>
<dbReference type="VEuPathDB" id="VectorBase:PPAPM1_000575"/>
<dbReference type="VEuPathDB" id="VectorBase:PPAI002789"/>